<dbReference type="WBParaSite" id="MhA1_Contig1493.frz3.gene7">
    <property type="protein sequence ID" value="MhA1_Contig1493.frz3.gene7"/>
    <property type="gene ID" value="MhA1_Contig1493.frz3.gene7"/>
</dbReference>
<reference evidence="3" key="1">
    <citation type="submission" date="2016-11" db="UniProtKB">
        <authorList>
            <consortium name="WormBaseParasite"/>
        </authorList>
    </citation>
    <scope>IDENTIFICATION</scope>
</reference>
<protein>
    <submittedName>
        <fullName evidence="3">Uncharacterized protein</fullName>
    </submittedName>
</protein>
<dbReference type="Proteomes" id="UP000095281">
    <property type="component" value="Unplaced"/>
</dbReference>
<evidence type="ECO:0000313" key="2">
    <source>
        <dbReference type="Proteomes" id="UP000095281"/>
    </source>
</evidence>
<evidence type="ECO:0000256" key="1">
    <source>
        <dbReference type="SAM" id="MobiDB-lite"/>
    </source>
</evidence>
<evidence type="ECO:0000313" key="3">
    <source>
        <dbReference type="WBParaSite" id="MhA1_Contig1493.frz3.gene7"/>
    </source>
</evidence>
<proteinExistence type="predicted"/>
<accession>A0A1I8B7K3</accession>
<organism evidence="2 3">
    <name type="scientific">Meloidogyne hapla</name>
    <name type="common">Root-knot nematode worm</name>
    <dbReference type="NCBI Taxonomy" id="6305"/>
    <lineage>
        <taxon>Eukaryota</taxon>
        <taxon>Metazoa</taxon>
        <taxon>Ecdysozoa</taxon>
        <taxon>Nematoda</taxon>
        <taxon>Chromadorea</taxon>
        <taxon>Rhabditida</taxon>
        <taxon>Tylenchina</taxon>
        <taxon>Tylenchomorpha</taxon>
        <taxon>Tylenchoidea</taxon>
        <taxon>Meloidogynidae</taxon>
        <taxon>Meloidogyninae</taxon>
        <taxon>Meloidogyne</taxon>
    </lineage>
</organism>
<feature type="region of interest" description="Disordered" evidence="1">
    <location>
        <begin position="1"/>
        <end position="25"/>
    </location>
</feature>
<name>A0A1I8B7K3_MELHA</name>
<sequence>MKISDLCSPSSFTSTNIQIGGERDNNNIINPKILNNFTDNINQTRMGGNGLAAWIVYGNGGGNNNHNLYGRVDPK</sequence>
<dbReference type="AlphaFoldDB" id="A0A1I8B7K3"/>
<keyword evidence="2" id="KW-1185">Reference proteome</keyword>
<feature type="compositionally biased region" description="Polar residues" evidence="1">
    <location>
        <begin position="7"/>
        <end position="18"/>
    </location>
</feature>